<proteinExistence type="predicted"/>
<keyword evidence="2" id="KW-1185">Reference proteome</keyword>
<accession>A0A3E0J012</accession>
<name>A0A3E0J012_9BACI</name>
<reference evidence="1 2" key="1">
    <citation type="submission" date="2018-08" db="EMBL/GenBank/DDBJ databases">
        <title>Genome sequence of Halobacillus trueperi KCTC 3686.</title>
        <authorList>
            <person name="Cho K.H."/>
            <person name="Kwak M.-J."/>
            <person name="Kim B.-Y."/>
            <person name="Chun J."/>
        </authorList>
    </citation>
    <scope>NUCLEOTIDE SEQUENCE [LARGE SCALE GENOMIC DNA]</scope>
    <source>
        <strain evidence="1 2">KCTC 3686</strain>
    </source>
</reference>
<organism evidence="1 2">
    <name type="scientific">Halobacillus trueperi</name>
    <dbReference type="NCBI Taxonomy" id="156205"/>
    <lineage>
        <taxon>Bacteria</taxon>
        <taxon>Bacillati</taxon>
        <taxon>Bacillota</taxon>
        <taxon>Bacilli</taxon>
        <taxon>Bacillales</taxon>
        <taxon>Bacillaceae</taxon>
        <taxon>Halobacillus</taxon>
    </lineage>
</organism>
<evidence type="ECO:0000313" key="1">
    <source>
        <dbReference type="EMBL" id="REJ06243.1"/>
    </source>
</evidence>
<dbReference type="Proteomes" id="UP000256305">
    <property type="component" value="Unassembled WGS sequence"/>
</dbReference>
<comment type="caution">
    <text evidence="1">The sequence shown here is derived from an EMBL/GenBank/DDBJ whole genome shotgun (WGS) entry which is preliminary data.</text>
</comment>
<dbReference type="AlphaFoldDB" id="A0A3E0J012"/>
<dbReference type="EMBL" id="QUAE01000028">
    <property type="protein sequence ID" value="REJ06243.1"/>
    <property type="molecule type" value="Genomic_DNA"/>
</dbReference>
<sequence length="77" mass="8846">MLAQDVPNLIELPHLLEPPQAPLYGVSPSTFFPQESRNYLPTTRAFMVTNPITMGFKQDFTTKLGRDYKGDFENLIW</sequence>
<gene>
    <name evidence="1" type="ORF">DYE48_19165</name>
</gene>
<evidence type="ECO:0000313" key="2">
    <source>
        <dbReference type="Proteomes" id="UP000256305"/>
    </source>
</evidence>
<protein>
    <submittedName>
        <fullName evidence="1">Uncharacterized protein</fullName>
    </submittedName>
</protein>